<keyword evidence="3" id="KW-1185">Reference proteome</keyword>
<feature type="compositionally biased region" description="Basic and acidic residues" evidence="1">
    <location>
        <begin position="25"/>
        <end position="45"/>
    </location>
</feature>
<evidence type="ECO:0000313" key="2">
    <source>
        <dbReference type="EMBL" id="GGC09375.1"/>
    </source>
</evidence>
<comment type="caution">
    <text evidence="2">The sequence shown here is derived from an EMBL/GenBank/DDBJ whole genome shotgun (WGS) entry which is preliminary data.</text>
</comment>
<sequence length="60" mass="6371">MGRSWGIRLASFDPISGFCDSGGGDPDRNWRSNRESKPANEDKHSACSIHGELPAGSVGP</sequence>
<protein>
    <submittedName>
        <fullName evidence="2">Uncharacterized protein</fullName>
    </submittedName>
</protein>
<evidence type="ECO:0000256" key="1">
    <source>
        <dbReference type="SAM" id="MobiDB-lite"/>
    </source>
</evidence>
<name>A0ABQ1KT98_9RHOB</name>
<proteinExistence type="predicted"/>
<evidence type="ECO:0000313" key="3">
    <source>
        <dbReference type="Proteomes" id="UP000645462"/>
    </source>
</evidence>
<feature type="region of interest" description="Disordered" evidence="1">
    <location>
        <begin position="16"/>
        <end position="60"/>
    </location>
</feature>
<reference evidence="3" key="1">
    <citation type="journal article" date="2019" name="Int. J. Syst. Evol. Microbiol.">
        <title>The Global Catalogue of Microorganisms (GCM) 10K type strain sequencing project: providing services to taxonomists for standard genome sequencing and annotation.</title>
        <authorList>
            <consortium name="The Broad Institute Genomics Platform"/>
            <consortium name="The Broad Institute Genome Sequencing Center for Infectious Disease"/>
            <person name="Wu L."/>
            <person name="Ma J."/>
        </authorList>
    </citation>
    <scope>NUCLEOTIDE SEQUENCE [LARGE SCALE GENOMIC DNA]</scope>
    <source>
        <strain evidence="3">CGMCC 1.12478</strain>
    </source>
</reference>
<accession>A0ABQ1KT98</accession>
<organism evidence="2 3">
    <name type="scientific">Marivita lacus</name>
    <dbReference type="NCBI Taxonomy" id="1323742"/>
    <lineage>
        <taxon>Bacteria</taxon>
        <taxon>Pseudomonadati</taxon>
        <taxon>Pseudomonadota</taxon>
        <taxon>Alphaproteobacteria</taxon>
        <taxon>Rhodobacterales</taxon>
        <taxon>Roseobacteraceae</taxon>
        <taxon>Marivita</taxon>
    </lineage>
</organism>
<gene>
    <name evidence="2" type="ORF">GCM10011363_27530</name>
</gene>
<dbReference type="EMBL" id="BMFC01000007">
    <property type="protein sequence ID" value="GGC09375.1"/>
    <property type="molecule type" value="Genomic_DNA"/>
</dbReference>
<dbReference type="Proteomes" id="UP000645462">
    <property type="component" value="Unassembled WGS sequence"/>
</dbReference>